<dbReference type="GO" id="GO:0004775">
    <property type="term" value="F:succinate-CoA ligase (ADP-forming) activity"/>
    <property type="evidence" value="ECO:0007669"/>
    <property type="project" value="TreeGrafter"/>
</dbReference>
<organism evidence="7 8">
    <name type="scientific">Candidatus Adlerbacteria bacterium GW2011_GWC1_50_9</name>
    <dbReference type="NCBI Taxonomy" id="1618608"/>
    <lineage>
        <taxon>Bacteria</taxon>
        <taxon>Candidatus Adleribacteriota</taxon>
    </lineage>
</organism>
<dbReference type="InterPro" id="IPR011761">
    <property type="entry name" value="ATP-grasp"/>
</dbReference>
<reference evidence="7 8" key="1">
    <citation type="journal article" date="2015" name="Nature">
        <title>rRNA introns, odd ribosomes, and small enigmatic genomes across a large radiation of phyla.</title>
        <authorList>
            <person name="Brown C.T."/>
            <person name="Hug L.A."/>
            <person name="Thomas B.C."/>
            <person name="Sharon I."/>
            <person name="Castelle C.J."/>
            <person name="Singh A."/>
            <person name="Wilkins M.J."/>
            <person name="Williams K.H."/>
            <person name="Banfield J.F."/>
        </authorList>
    </citation>
    <scope>NUCLEOTIDE SEQUENCE [LARGE SCALE GENOMIC DNA]</scope>
</reference>
<keyword evidence="5" id="KW-0067">ATP-binding</keyword>
<keyword evidence="1" id="KW-0436">Ligase</keyword>
<dbReference type="EMBL" id="LCQQ01000074">
    <property type="protein sequence ID" value="KKW18809.1"/>
    <property type="molecule type" value="Genomic_DNA"/>
</dbReference>
<sequence length="366" mass="40533">MNLYEYEGKKLFSRYGIAIPRSVLWRKGNEPRRQWMKNPVVLKAQILAGERKKTGGILFASGAADVARRSRALFRKIVAGEAVKNILVEERVLSAHEWYVSFSYDTARRAPVLALSPRGGTGIAHAHTTAIDLSSGVEDFLFRDAIRSAGFQREDIFPLLGVVKKLWSIFWNESALLAEINPLFRLSSGELVAGDAKIIFDDEKVSPGARRFIALGGDIAILASGGGASLLSIDALVRVGGRPANYTEYSGNPPASVVRALTKKVLSQKGLRGCWVVGGTANFTDIYETLSGFVAGLREVRPRPRYPIVIRRDGPRQREAFRTLERVREDEGYQLYFSGSETSLSESARAMVEHSYRNTGVRRARK</sequence>
<dbReference type="InterPro" id="IPR032263">
    <property type="entry name" value="Citrate-bd"/>
</dbReference>
<evidence type="ECO:0000256" key="1">
    <source>
        <dbReference type="ARBA" id="ARBA00022598"/>
    </source>
</evidence>
<dbReference type="GO" id="GO:0005829">
    <property type="term" value="C:cytosol"/>
    <property type="evidence" value="ECO:0007669"/>
    <property type="project" value="TreeGrafter"/>
</dbReference>
<evidence type="ECO:0000256" key="5">
    <source>
        <dbReference type="PROSITE-ProRule" id="PRU00409"/>
    </source>
</evidence>
<dbReference type="GO" id="GO:0003878">
    <property type="term" value="F:ATP citrate synthase activity"/>
    <property type="evidence" value="ECO:0007669"/>
    <property type="project" value="UniProtKB-EC"/>
</dbReference>
<evidence type="ECO:0000259" key="6">
    <source>
        <dbReference type="PROSITE" id="PS50975"/>
    </source>
</evidence>
<keyword evidence="3" id="KW-0808">Transferase</keyword>
<dbReference type="InterPro" id="IPR016102">
    <property type="entry name" value="Succinyl-CoA_synth-like"/>
</dbReference>
<dbReference type="AlphaFoldDB" id="A0A0G1ZHL2"/>
<dbReference type="GO" id="GO:0006104">
    <property type="term" value="P:succinyl-CoA metabolic process"/>
    <property type="evidence" value="ECO:0007669"/>
    <property type="project" value="TreeGrafter"/>
</dbReference>
<dbReference type="InterPro" id="IPR013650">
    <property type="entry name" value="ATP-grasp_succ-CoA_synth-type"/>
</dbReference>
<evidence type="ECO:0000313" key="8">
    <source>
        <dbReference type="Proteomes" id="UP000034201"/>
    </source>
</evidence>
<evidence type="ECO:0000256" key="2">
    <source>
        <dbReference type="ARBA" id="ARBA00022741"/>
    </source>
</evidence>
<accession>A0A0G1ZHL2</accession>
<dbReference type="InterPro" id="IPR013815">
    <property type="entry name" value="ATP_grasp_subdomain_1"/>
</dbReference>
<dbReference type="SUPFAM" id="SSF56059">
    <property type="entry name" value="Glutathione synthetase ATP-binding domain-like"/>
    <property type="match status" value="1"/>
</dbReference>
<evidence type="ECO:0000256" key="3">
    <source>
        <dbReference type="ARBA" id="ARBA00023315"/>
    </source>
</evidence>
<dbReference type="Gene3D" id="3.40.50.261">
    <property type="entry name" value="Succinyl-CoA synthetase domains"/>
    <property type="match status" value="1"/>
</dbReference>
<comment type="catalytic activity">
    <reaction evidence="4">
        <text>oxaloacetate + acetyl-CoA + ADP + phosphate = citrate + ATP + CoA</text>
        <dbReference type="Rhea" id="RHEA:21160"/>
        <dbReference type="ChEBI" id="CHEBI:16452"/>
        <dbReference type="ChEBI" id="CHEBI:16947"/>
        <dbReference type="ChEBI" id="CHEBI:30616"/>
        <dbReference type="ChEBI" id="CHEBI:43474"/>
        <dbReference type="ChEBI" id="CHEBI:57287"/>
        <dbReference type="ChEBI" id="CHEBI:57288"/>
        <dbReference type="ChEBI" id="CHEBI:456216"/>
        <dbReference type="EC" id="2.3.3.8"/>
    </reaction>
</comment>
<dbReference type="PROSITE" id="PS50975">
    <property type="entry name" value="ATP_GRASP"/>
    <property type="match status" value="1"/>
</dbReference>
<dbReference type="SUPFAM" id="SSF52210">
    <property type="entry name" value="Succinyl-CoA synthetase domains"/>
    <property type="match status" value="1"/>
</dbReference>
<gene>
    <name evidence="7" type="ORF">UY61_C0074G0002</name>
</gene>
<evidence type="ECO:0000256" key="4">
    <source>
        <dbReference type="ARBA" id="ARBA00047593"/>
    </source>
</evidence>
<dbReference type="PANTHER" id="PTHR11815:SF10">
    <property type="entry name" value="SUCCINATE--COA LIGASE [GDP-FORMING] SUBUNIT BETA, MITOCHONDRIAL"/>
    <property type="match status" value="1"/>
</dbReference>
<dbReference type="PIRSF" id="PIRSF001554">
    <property type="entry name" value="SucCS_beta"/>
    <property type="match status" value="1"/>
</dbReference>
<proteinExistence type="predicted"/>
<keyword evidence="2 5" id="KW-0547">Nucleotide-binding</keyword>
<keyword evidence="3" id="KW-0012">Acyltransferase</keyword>
<dbReference type="Proteomes" id="UP000034201">
    <property type="component" value="Unassembled WGS sequence"/>
</dbReference>
<protein>
    <submittedName>
        <fullName evidence="7">Succinyl-CoA synthetase, beta subunit</fullName>
    </submittedName>
</protein>
<dbReference type="InterPro" id="IPR005809">
    <property type="entry name" value="Succ_CoA_ligase-like_bsu"/>
</dbReference>
<dbReference type="GO" id="GO:0005524">
    <property type="term" value="F:ATP binding"/>
    <property type="evidence" value="ECO:0007669"/>
    <property type="project" value="UniProtKB-UniRule"/>
</dbReference>
<dbReference type="PANTHER" id="PTHR11815">
    <property type="entry name" value="SUCCINYL-COA SYNTHETASE BETA CHAIN"/>
    <property type="match status" value="1"/>
</dbReference>
<dbReference type="Gene3D" id="3.30.1490.20">
    <property type="entry name" value="ATP-grasp fold, A domain"/>
    <property type="match status" value="1"/>
</dbReference>
<dbReference type="Gene3D" id="3.30.470.20">
    <property type="entry name" value="ATP-grasp fold, B domain"/>
    <property type="match status" value="1"/>
</dbReference>
<dbReference type="GO" id="GO:0046872">
    <property type="term" value="F:metal ion binding"/>
    <property type="evidence" value="ECO:0007669"/>
    <property type="project" value="InterPro"/>
</dbReference>
<comment type="caution">
    <text evidence="7">The sequence shown here is derived from an EMBL/GenBank/DDBJ whole genome shotgun (WGS) entry which is preliminary data.</text>
</comment>
<name>A0A0G1ZHL2_9BACT</name>
<dbReference type="GO" id="GO:0042709">
    <property type="term" value="C:succinate-CoA ligase complex"/>
    <property type="evidence" value="ECO:0007669"/>
    <property type="project" value="TreeGrafter"/>
</dbReference>
<dbReference type="Pfam" id="PF16114">
    <property type="entry name" value="Citrate_bind"/>
    <property type="match status" value="1"/>
</dbReference>
<evidence type="ECO:0000313" key="7">
    <source>
        <dbReference type="EMBL" id="KKW18809.1"/>
    </source>
</evidence>
<dbReference type="Pfam" id="PF08442">
    <property type="entry name" value="ATP-grasp_2"/>
    <property type="match status" value="1"/>
</dbReference>
<dbReference type="GO" id="GO:0006099">
    <property type="term" value="P:tricarboxylic acid cycle"/>
    <property type="evidence" value="ECO:0007669"/>
    <property type="project" value="InterPro"/>
</dbReference>
<feature type="domain" description="ATP-grasp" evidence="6">
    <location>
        <begin position="9"/>
        <end position="209"/>
    </location>
</feature>